<evidence type="ECO:0000313" key="1">
    <source>
        <dbReference type="EMBL" id="GBP59343.1"/>
    </source>
</evidence>
<gene>
    <name evidence="1" type="ORF">EVAR_45523_1</name>
</gene>
<name>A0A4C1X851_EUMVA</name>
<keyword evidence="2" id="KW-1185">Reference proteome</keyword>
<organism evidence="1 2">
    <name type="scientific">Eumeta variegata</name>
    <name type="common">Bagworm moth</name>
    <name type="synonym">Eumeta japonica</name>
    <dbReference type="NCBI Taxonomy" id="151549"/>
    <lineage>
        <taxon>Eukaryota</taxon>
        <taxon>Metazoa</taxon>
        <taxon>Ecdysozoa</taxon>
        <taxon>Arthropoda</taxon>
        <taxon>Hexapoda</taxon>
        <taxon>Insecta</taxon>
        <taxon>Pterygota</taxon>
        <taxon>Neoptera</taxon>
        <taxon>Endopterygota</taxon>
        <taxon>Lepidoptera</taxon>
        <taxon>Glossata</taxon>
        <taxon>Ditrysia</taxon>
        <taxon>Tineoidea</taxon>
        <taxon>Psychidae</taxon>
        <taxon>Oiketicinae</taxon>
        <taxon>Eumeta</taxon>
    </lineage>
</organism>
<reference evidence="1 2" key="1">
    <citation type="journal article" date="2019" name="Commun. Biol.">
        <title>The bagworm genome reveals a unique fibroin gene that provides high tensile strength.</title>
        <authorList>
            <person name="Kono N."/>
            <person name="Nakamura H."/>
            <person name="Ohtoshi R."/>
            <person name="Tomita M."/>
            <person name="Numata K."/>
            <person name="Arakawa K."/>
        </authorList>
    </citation>
    <scope>NUCLEOTIDE SEQUENCE [LARGE SCALE GENOMIC DNA]</scope>
</reference>
<accession>A0A4C1X851</accession>
<dbReference type="OrthoDB" id="410381at2759"/>
<sequence length="100" mass="11345">MQILASQSESAKTLYLSSKLFSPYTLLLHLDRDGSLCVITIYIPTLDKSDDIKDVEDCCGWNARAPVKQSERQHKALTSSVTSTYVVLTRRVRRDAKYYA</sequence>
<comment type="caution">
    <text evidence="1">The sequence shown here is derived from an EMBL/GenBank/DDBJ whole genome shotgun (WGS) entry which is preliminary data.</text>
</comment>
<dbReference type="AlphaFoldDB" id="A0A4C1X851"/>
<dbReference type="EMBL" id="BGZK01000759">
    <property type="protein sequence ID" value="GBP59343.1"/>
    <property type="molecule type" value="Genomic_DNA"/>
</dbReference>
<dbReference type="Proteomes" id="UP000299102">
    <property type="component" value="Unassembled WGS sequence"/>
</dbReference>
<proteinExistence type="predicted"/>
<protein>
    <submittedName>
        <fullName evidence="1">Uncharacterized protein</fullName>
    </submittedName>
</protein>
<evidence type="ECO:0000313" key="2">
    <source>
        <dbReference type="Proteomes" id="UP000299102"/>
    </source>
</evidence>